<organism evidence="1 2">
    <name type="scientific">Rhodothalassium salexigens DSM 2132</name>
    <dbReference type="NCBI Taxonomy" id="1188247"/>
    <lineage>
        <taxon>Bacteria</taxon>
        <taxon>Pseudomonadati</taxon>
        <taxon>Pseudomonadota</taxon>
        <taxon>Alphaproteobacteria</taxon>
        <taxon>Rhodothalassiales</taxon>
        <taxon>Rhodothalassiaceae</taxon>
        <taxon>Rhodothalassium</taxon>
    </lineage>
</organism>
<dbReference type="EMBL" id="SLXO01000005">
    <property type="protein sequence ID" value="TCP34388.1"/>
    <property type="molecule type" value="Genomic_DNA"/>
</dbReference>
<gene>
    <name evidence="1" type="ORF">EV659_10513</name>
</gene>
<comment type="caution">
    <text evidence="1">The sequence shown here is derived from an EMBL/GenBank/DDBJ whole genome shotgun (WGS) entry which is preliminary data.</text>
</comment>
<dbReference type="InParanoid" id="A0A4R2PIH5"/>
<name>A0A4R2PIH5_RHOSA</name>
<dbReference type="Proteomes" id="UP000295399">
    <property type="component" value="Unassembled WGS sequence"/>
</dbReference>
<keyword evidence="2" id="KW-1185">Reference proteome</keyword>
<evidence type="ECO:0000313" key="1">
    <source>
        <dbReference type="EMBL" id="TCP34388.1"/>
    </source>
</evidence>
<dbReference type="AlphaFoldDB" id="A0A4R2PIH5"/>
<sequence length="29" mass="3459">MITVQTRQAALYTVRRSRRSRRLQNRLGA</sequence>
<protein>
    <submittedName>
        <fullName evidence="1">Uncharacterized protein</fullName>
    </submittedName>
</protein>
<proteinExistence type="predicted"/>
<evidence type="ECO:0000313" key="2">
    <source>
        <dbReference type="Proteomes" id="UP000295399"/>
    </source>
</evidence>
<accession>A0A4R2PIH5</accession>
<reference evidence="1 2" key="1">
    <citation type="submission" date="2019-03" db="EMBL/GenBank/DDBJ databases">
        <title>Genomic Encyclopedia of Type Strains, Phase IV (KMG-IV): sequencing the most valuable type-strain genomes for metagenomic binning, comparative biology and taxonomic classification.</title>
        <authorList>
            <person name="Goeker M."/>
        </authorList>
    </citation>
    <scope>NUCLEOTIDE SEQUENCE [LARGE SCALE GENOMIC DNA]</scope>
    <source>
        <strain evidence="1 2">DSM 2132</strain>
    </source>
</reference>